<dbReference type="EMBL" id="BAABDE010000052">
    <property type="protein sequence ID" value="GAA3850645.1"/>
    <property type="molecule type" value="Genomic_DNA"/>
</dbReference>
<protein>
    <submittedName>
        <fullName evidence="2">Uncharacterized protein</fullName>
    </submittedName>
</protein>
<sequence length="87" mass="9258">MRVRRGRFAPQFALHQSAPAHVPLPSSRCHTVPLKGATTGKRDELRQTGVAQGDPLDPVRACERGNAPRTPGAYFSTSVASFASTAS</sequence>
<comment type="caution">
    <text evidence="2">The sequence shown here is derived from an EMBL/GenBank/DDBJ whole genome shotgun (WGS) entry which is preliminary data.</text>
</comment>
<keyword evidence="3" id="KW-1185">Reference proteome</keyword>
<evidence type="ECO:0000256" key="1">
    <source>
        <dbReference type="SAM" id="MobiDB-lite"/>
    </source>
</evidence>
<feature type="region of interest" description="Disordered" evidence="1">
    <location>
        <begin position="36"/>
        <end position="74"/>
    </location>
</feature>
<organism evidence="2 3">
    <name type="scientific">Streptomyces coacervatus</name>
    <dbReference type="NCBI Taxonomy" id="647381"/>
    <lineage>
        <taxon>Bacteria</taxon>
        <taxon>Bacillati</taxon>
        <taxon>Actinomycetota</taxon>
        <taxon>Actinomycetes</taxon>
        <taxon>Kitasatosporales</taxon>
        <taxon>Streptomycetaceae</taxon>
        <taxon>Streptomyces</taxon>
    </lineage>
</organism>
<dbReference type="Proteomes" id="UP001501009">
    <property type="component" value="Unassembled WGS sequence"/>
</dbReference>
<proteinExistence type="predicted"/>
<name>A0ABP7JPM3_9ACTN</name>
<gene>
    <name evidence="2" type="ORF">GCM10022403_097720</name>
</gene>
<reference evidence="3" key="1">
    <citation type="journal article" date="2019" name="Int. J. Syst. Evol. Microbiol.">
        <title>The Global Catalogue of Microorganisms (GCM) 10K type strain sequencing project: providing services to taxonomists for standard genome sequencing and annotation.</title>
        <authorList>
            <consortium name="The Broad Institute Genomics Platform"/>
            <consortium name="The Broad Institute Genome Sequencing Center for Infectious Disease"/>
            <person name="Wu L."/>
            <person name="Ma J."/>
        </authorList>
    </citation>
    <scope>NUCLEOTIDE SEQUENCE [LARGE SCALE GENOMIC DNA]</scope>
    <source>
        <strain evidence="3">JCM 17138</strain>
    </source>
</reference>
<evidence type="ECO:0000313" key="2">
    <source>
        <dbReference type="EMBL" id="GAA3850645.1"/>
    </source>
</evidence>
<evidence type="ECO:0000313" key="3">
    <source>
        <dbReference type="Proteomes" id="UP001501009"/>
    </source>
</evidence>
<accession>A0ABP7JPM3</accession>